<dbReference type="Pfam" id="PF13466">
    <property type="entry name" value="STAS_2"/>
    <property type="match status" value="1"/>
</dbReference>
<evidence type="ECO:0000313" key="3">
    <source>
        <dbReference type="Proteomes" id="UP001205612"/>
    </source>
</evidence>
<dbReference type="InterPro" id="IPR036513">
    <property type="entry name" value="STAS_dom_sf"/>
</dbReference>
<organism evidence="2 3">
    <name type="scientific">Streptomyces pyxinicus</name>
    <dbReference type="NCBI Taxonomy" id="2970331"/>
    <lineage>
        <taxon>Bacteria</taxon>
        <taxon>Bacillati</taxon>
        <taxon>Actinomycetota</taxon>
        <taxon>Actinomycetes</taxon>
        <taxon>Kitasatosporales</taxon>
        <taxon>Streptomycetaceae</taxon>
        <taxon>Streptomyces</taxon>
    </lineage>
</organism>
<reference evidence="2 3" key="1">
    <citation type="submission" date="2022-08" db="EMBL/GenBank/DDBJ databases">
        <authorList>
            <person name="Somphong A."/>
            <person name="Phongsopitanun W."/>
        </authorList>
    </citation>
    <scope>NUCLEOTIDE SEQUENCE [LARGE SCALE GENOMIC DNA]</scope>
    <source>
        <strain evidence="2 3">LP11</strain>
    </source>
</reference>
<dbReference type="InterPro" id="IPR058548">
    <property type="entry name" value="MlaB-like_STAS"/>
</dbReference>
<keyword evidence="3" id="KW-1185">Reference proteome</keyword>
<gene>
    <name evidence="2" type="ORF">NX794_26260</name>
</gene>
<feature type="domain" description="MlaB-like STAS" evidence="1">
    <location>
        <begin position="7"/>
        <end position="75"/>
    </location>
</feature>
<evidence type="ECO:0000259" key="1">
    <source>
        <dbReference type="Pfam" id="PF13466"/>
    </source>
</evidence>
<accession>A0ABT2B844</accession>
<dbReference type="Proteomes" id="UP001205612">
    <property type="component" value="Unassembled WGS sequence"/>
</dbReference>
<evidence type="ECO:0000313" key="2">
    <source>
        <dbReference type="EMBL" id="MCS0604693.1"/>
    </source>
</evidence>
<sequence length="103" mass="10839">MPASVGRERVVELCARVEGERGRVVVCDVGAVEEPGLGVVEVLARMELAARRRGGRIRLRGPGAALLALLDFVGLRLQVEGEVEEGEPALGVEEAVETGDPAP</sequence>
<dbReference type="EMBL" id="JANUGP010000024">
    <property type="protein sequence ID" value="MCS0604693.1"/>
    <property type="molecule type" value="Genomic_DNA"/>
</dbReference>
<name>A0ABT2B844_9ACTN</name>
<dbReference type="Gene3D" id="3.30.750.24">
    <property type="entry name" value="STAS domain"/>
    <property type="match status" value="1"/>
</dbReference>
<dbReference type="SUPFAM" id="SSF52091">
    <property type="entry name" value="SpoIIaa-like"/>
    <property type="match status" value="1"/>
</dbReference>
<proteinExistence type="predicted"/>
<comment type="caution">
    <text evidence="2">The sequence shown here is derived from an EMBL/GenBank/DDBJ whole genome shotgun (WGS) entry which is preliminary data.</text>
</comment>
<protein>
    <submittedName>
        <fullName evidence="2">STAS domain-containing protein</fullName>
    </submittedName>
</protein>